<dbReference type="SMART" id="SM00355">
    <property type="entry name" value="ZnF_C2H2"/>
    <property type="match status" value="5"/>
</dbReference>
<feature type="region of interest" description="Disordered" evidence="5">
    <location>
        <begin position="90"/>
        <end position="129"/>
    </location>
</feature>
<accession>A0ABD3A4B0</accession>
<gene>
    <name evidence="7" type="ORF">ACH5RR_011230</name>
</gene>
<dbReference type="GO" id="GO:0008270">
    <property type="term" value="F:zinc ion binding"/>
    <property type="evidence" value="ECO:0007669"/>
    <property type="project" value="UniProtKB-KW"/>
</dbReference>
<evidence type="ECO:0000256" key="5">
    <source>
        <dbReference type="SAM" id="MobiDB-lite"/>
    </source>
</evidence>
<dbReference type="SUPFAM" id="SSF57667">
    <property type="entry name" value="beta-beta-alpha zinc fingers"/>
    <property type="match status" value="2"/>
</dbReference>
<feature type="domain" description="C2H2-type" evidence="6">
    <location>
        <begin position="161"/>
        <end position="188"/>
    </location>
</feature>
<keyword evidence="3" id="KW-0862">Zinc</keyword>
<dbReference type="InterPro" id="IPR036236">
    <property type="entry name" value="Znf_C2H2_sf"/>
</dbReference>
<evidence type="ECO:0000259" key="6">
    <source>
        <dbReference type="PROSITE" id="PS50157"/>
    </source>
</evidence>
<keyword evidence="2 4" id="KW-0863">Zinc-finger</keyword>
<dbReference type="Proteomes" id="UP001630127">
    <property type="component" value="Unassembled WGS sequence"/>
</dbReference>
<protein>
    <recommendedName>
        <fullName evidence="6">C2H2-type domain-containing protein</fullName>
    </recommendedName>
</protein>
<evidence type="ECO:0000313" key="7">
    <source>
        <dbReference type="EMBL" id="KAL3526574.1"/>
    </source>
</evidence>
<proteinExistence type="predicted"/>
<dbReference type="PANTHER" id="PTHR46869">
    <property type="entry name" value="C2H2-LIKE ZINC FINGER PROTEIN"/>
    <property type="match status" value="1"/>
</dbReference>
<reference evidence="7 8" key="1">
    <citation type="submission" date="2024-11" db="EMBL/GenBank/DDBJ databases">
        <title>A near-complete genome assembly of Cinchona calisaya.</title>
        <authorList>
            <person name="Lian D.C."/>
            <person name="Zhao X.W."/>
            <person name="Wei L."/>
        </authorList>
    </citation>
    <scope>NUCLEOTIDE SEQUENCE [LARGE SCALE GENOMIC DNA]</scope>
    <source>
        <tissue evidence="7">Nenye</tissue>
    </source>
</reference>
<dbReference type="AlphaFoldDB" id="A0ABD3A4B0"/>
<evidence type="ECO:0000313" key="8">
    <source>
        <dbReference type="Proteomes" id="UP001630127"/>
    </source>
</evidence>
<sequence>MEQVQEQKFVCKFCNKCCLSGKSLGGHMRCHLALISAAKKEKVKAVIKMVFGEGGDDDDHSAHDDYGLELEEDSKNSSFRVLAGQSNSSTLNLVNDDQDQDSYGLREKPKKSWKVSDMRASGASRKGNSTSICKECGKRFPSSRALAGHMRTHSEKFKDRHFCEKCGKGFDSARAMFGHMKSHSKKIHRVVSSESADGLSDFDIVYPRKKRSVIRYKFSQSFSFSGVNVSSSSVNESEDLETAAMCLMMLSRGVTNWDEFDCPLANATSVDFEAKSFPQKGMSETVGDDDLGTQFASGNGEKAEMEVCVAVSGVELDEPNIRRASDSAGVELLEDQIEVVEMDHKDLQLMDPNPFKQLKSNAFDPELEGNSSVVAKCDDTVVEIFKDSDKKGKYKCKMCHMIFHSHQALGGHKSRHRILGNCSALSTETSHLPDIECNDTSTETAVSGGMAMADCELTKSREHECDVCFKVFPTGQALGGHKRAHYVGSTESRIKDTAVVSQEINGIQNMLDVNLPVITHQGARDGDVGLKVWWIELKSGHDPEPLLISN</sequence>
<name>A0ABD3A4B0_9GENT</name>
<dbReference type="PROSITE" id="PS00028">
    <property type="entry name" value="ZINC_FINGER_C2H2_1"/>
    <property type="match status" value="5"/>
</dbReference>
<feature type="domain" description="C2H2-type" evidence="6">
    <location>
        <begin position="131"/>
        <end position="158"/>
    </location>
</feature>
<evidence type="ECO:0000256" key="2">
    <source>
        <dbReference type="ARBA" id="ARBA00022771"/>
    </source>
</evidence>
<evidence type="ECO:0000256" key="3">
    <source>
        <dbReference type="ARBA" id="ARBA00022833"/>
    </source>
</evidence>
<dbReference type="Pfam" id="PF13912">
    <property type="entry name" value="zf-C2H2_6"/>
    <property type="match status" value="5"/>
</dbReference>
<dbReference type="FunFam" id="3.30.160.60:FF:000446">
    <property type="entry name" value="Zinc finger protein"/>
    <property type="match status" value="1"/>
</dbReference>
<evidence type="ECO:0000256" key="1">
    <source>
        <dbReference type="ARBA" id="ARBA00022723"/>
    </source>
</evidence>
<evidence type="ECO:0000256" key="4">
    <source>
        <dbReference type="PROSITE-ProRule" id="PRU00042"/>
    </source>
</evidence>
<dbReference type="Gene3D" id="3.30.160.60">
    <property type="entry name" value="Classic Zinc Finger"/>
    <property type="match status" value="2"/>
</dbReference>
<dbReference type="InterPro" id="IPR013087">
    <property type="entry name" value="Znf_C2H2_type"/>
</dbReference>
<organism evidence="7 8">
    <name type="scientific">Cinchona calisaya</name>
    <dbReference type="NCBI Taxonomy" id="153742"/>
    <lineage>
        <taxon>Eukaryota</taxon>
        <taxon>Viridiplantae</taxon>
        <taxon>Streptophyta</taxon>
        <taxon>Embryophyta</taxon>
        <taxon>Tracheophyta</taxon>
        <taxon>Spermatophyta</taxon>
        <taxon>Magnoliopsida</taxon>
        <taxon>eudicotyledons</taxon>
        <taxon>Gunneridae</taxon>
        <taxon>Pentapetalae</taxon>
        <taxon>asterids</taxon>
        <taxon>lamiids</taxon>
        <taxon>Gentianales</taxon>
        <taxon>Rubiaceae</taxon>
        <taxon>Cinchonoideae</taxon>
        <taxon>Cinchoneae</taxon>
        <taxon>Cinchona</taxon>
    </lineage>
</organism>
<dbReference type="PROSITE" id="PS50157">
    <property type="entry name" value="ZINC_FINGER_C2H2_2"/>
    <property type="match status" value="3"/>
</dbReference>
<keyword evidence="1" id="KW-0479">Metal-binding</keyword>
<keyword evidence="8" id="KW-1185">Reference proteome</keyword>
<dbReference type="PANTHER" id="PTHR46869:SF9">
    <property type="entry name" value="C2H2-TYPE DOMAIN-CONTAINING PROTEIN"/>
    <property type="match status" value="1"/>
</dbReference>
<feature type="domain" description="C2H2-type" evidence="6">
    <location>
        <begin position="463"/>
        <end position="485"/>
    </location>
</feature>
<dbReference type="EMBL" id="JBJUIK010000005">
    <property type="protein sequence ID" value="KAL3526574.1"/>
    <property type="molecule type" value="Genomic_DNA"/>
</dbReference>
<comment type="caution">
    <text evidence="7">The sequence shown here is derived from an EMBL/GenBank/DDBJ whole genome shotgun (WGS) entry which is preliminary data.</text>
</comment>